<gene>
    <name evidence="17" type="primary">ribF</name>
    <name evidence="17" type="ORF">BN59_02979</name>
</gene>
<dbReference type="UniPathway" id="UPA00277">
    <property type="reaction ID" value="UER00407"/>
</dbReference>
<evidence type="ECO:0000256" key="3">
    <source>
        <dbReference type="ARBA" id="ARBA00005201"/>
    </source>
</evidence>
<protein>
    <recommendedName>
        <fullName evidence="15">Riboflavin biosynthesis protein</fullName>
    </recommendedName>
    <domain>
        <recommendedName>
            <fullName evidence="15">Riboflavin kinase</fullName>
            <ecNumber evidence="15">2.7.1.26</ecNumber>
        </recommendedName>
        <alternativeName>
            <fullName evidence="15">Flavokinase</fullName>
        </alternativeName>
    </domain>
    <domain>
        <recommendedName>
            <fullName evidence="15">FMN adenylyltransferase</fullName>
            <ecNumber evidence="15">2.7.7.2</ecNumber>
        </recommendedName>
        <alternativeName>
            <fullName evidence="15">FAD pyrophosphorylase</fullName>
        </alternativeName>
        <alternativeName>
            <fullName evidence="15">FAD synthase</fullName>
        </alternativeName>
    </domain>
</protein>
<dbReference type="GO" id="GO:0009231">
    <property type="term" value="P:riboflavin biosynthetic process"/>
    <property type="evidence" value="ECO:0007669"/>
    <property type="project" value="InterPro"/>
</dbReference>
<dbReference type="Gene3D" id="3.40.50.620">
    <property type="entry name" value="HUPs"/>
    <property type="match status" value="1"/>
</dbReference>
<dbReference type="NCBIfam" id="NF004160">
    <property type="entry name" value="PRK05627.1-3"/>
    <property type="match status" value="1"/>
</dbReference>
<dbReference type="GO" id="GO:0009398">
    <property type="term" value="P:FMN biosynthetic process"/>
    <property type="evidence" value="ECO:0007669"/>
    <property type="project" value="UniProtKB-UniRule"/>
</dbReference>
<evidence type="ECO:0000256" key="1">
    <source>
        <dbReference type="ARBA" id="ARBA00002121"/>
    </source>
</evidence>
<evidence type="ECO:0000256" key="14">
    <source>
        <dbReference type="ARBA" id="ARBA00049494"/>
    </source>
</evidence>
<keyword evidence="7 15" id="KW-0548">Nucleotidyltransferase</keyword>
<dbReference type="InterPro" id="IPR023465">
    <property type="entry name" value="Riboflavin_kinase_dom_sf"/>
</dbReference>
<keyword evidence="12" id="KW-0511">Multifunctional enzyme</keyword>
<dbReference type="Gene3D" id="2.40.30.30">
    <property type="entry name" value="Riboflavin kinase-like"/>
    <property type="match status" value="1"/>
</dbReference>
<keyword evidence="8 15" id="KW-0547">Nucleotide-binding</keyword>
<dbReference type="EC" id="2.7.1.26" evidence="15"/>
<dbReference type="PANTHER" id="PTHR22749:SF6">
    <property type="entry name" value="RIBOFLAVIN KINASE"/>
    <property type="match status" value="1"/>
</dbReference>
<proteinExistence type="inferred from homology"/>
<evidence type="ECO:0000256" key="2">
    <source>
        <dbReference type="ARBA" id="ARBA00004726"/>
    </source>
</evidence>
<dbReference type="EC" id="2.7.7.2" evidence="15"/>
<comment type="catalytic activity">
    <reaction evidence="13 15">
        <text>riboflavin + ATP = FMN + ADP + H(+)</text>
        <dbReference type="Rhea" id="RHEA:14357"/>
        <dbReference type="ChEBI" id="CHEBI:15378"/>
        <dbReference type="ChEBI" id="CHEBI:30616"/>
        <dbReference type="ChEBI" id="CHEBI:57986"/>
        <dbReference type="ChEBI" id="CHEBI:58210"/>
        <dbReference type="ChEBI" id="CHEBI:456216"/>
        <dbReference type="EC" id="2.7.1.26"/>
    </reaction>
</comment>
<keyword evidence="18" id="KW-1185">Reference proteome</keyword>
<dbReference type="UniPathway" id="UPA00276">
    <property type="reaction ID" value="UER00406"/>
</dbReference>
<name>A0A078L071_9GAMM</name>
<reference evidence="17 18" key="1">
    <citation type="submission" date="2014-06" db="EMBL/GenBank/DDBJ databases">
        <authorList>
            <person name="Urmite Genomes Urmite Genomes"/>
        </authorList>
    </citation>
    <scope>NUCLEOTIDE SEQUENCE [LARGE SCALE GENOMIC DNA]</scope>
</reference>
<dbReference type="SMART" id="SM00904">
    <property type="entry name" value="Flavokinase"/>
    <property type="match status" value="1"/>
</dbReference>
<evidence type="ECO:0000256" key="6">
    <source>
        <dbReference type="ARBA" id="ARBA00022679"/>
    </source>
</evidence>
<keyword evidence="9 15" id="KW-0418">Kinase</keyword>
<dbReference type="InterPro" id="IPR004821">
    <property type="entry name" value="Cyt_trans-like"/>
</dbReference>
<evidence type="ECO:0000313" key="17">
    <source>
        <dbReference type="EMBL" id="CDZ78667.1"/>
    </source>
</evidence>
<organism evidence="17 18">
    <name type="scientific">Legionella massiliensis</name>
    <dbReference type="NCBI Taxonomy" id="1034943"/>
    <lineage>
        <taxon>Bacteria</taxon>
        <taxon>Pseudomonadati</taxon>
        <taxon>Pseudomonadota</taxon>
        <taxon>Gammaproteobacteria</taxon>
        <taxon>Legionellales</taxon>
        <taxon>Legionellaceae</taxon>
        <taxon>Legionella</taxon>
    </lineage>
</organism>
<dbReference type="Proteomes" id="UP000044071">
    <property type="component" value="Unassembled WGS sequence"/>
</dbReference>
<evidence type="ECO:0000256" key="8">
    <source>
        <dbReference type="ARBA" id="ARBA00022741"/>
    </source>
</evidence>
<dbReference type="EMBL" id="CCSB01000003">
    <property type="protein sequence ID" value="CDZ78667.1"/>
    <property type="molecule type" value="Genomic_DNA"/>
</dbReference>
<evidence type="ECO:0000256" key="10">
    <source>
        <dbReference type="ARBA" id="ARBA00022827"/>
    </source>
</evidence>
<comment type="pathway">
    <text evidence="2 15">Cofactor biosynthesis; FAD biosynthesis; FAD from FMN: step 1/1.</text>
</comment>
<evidence type="ECO:0000256" key="4">
    <source>
        <dbReference type="ARBA" id="ARBA00022630"/>
    </source>
</evidence>
<evidence type="ECO:0000256" key="15">
    <source>
        <dbReference type="PIRNR" id="PIRNR004491"/>
    </source>
</evidence>
<dbReference type="RefSeq" id="WP_044011785.1">
    <property type="nucleotide sequence ID" value="NZ_CCVW01000003.1"/>
</dbReference>
<dbReference type="InterPro" id="IPR015864">
    <property type="entry name" value="FAD_synthase"/>
</dbReference>
<dbReference type="NCBIfam" id="TIGR00125">
    <property type="entry name" value="cyt_tran_rel"/>
    <property type="match status" value="1"/>
</dbReference>
<dbReference type="SUPFAM" id="SSF52374">
    <property type="entry name" value="Nucleotidylyl transferase"/>
    <property type="match status" value="1"/>
</dbReference>
<dbReference type="NCBIfam" id="NF004163">
    <property type="entry name" value="PRK05627.1-6"/>
    <property type="match status" value="1"/>
</dbReference>
<dbReference type="GO" id="GO:0008531">
    <property type="term" value="F:riboflavin kinase activity"/>
    <property type="evidence" value="ECO:0007669"/>
    <property type="project" value="UniProtKB-UniRule"/>
</dbReference>
<dbReference type="PANTHER" id="PTHR22749">
    <property type="entry name" value="RIBOFLAVIN KINASE/FMN ADENYLYLTRANSFERASE"/>
    <property type="match status" value="1"/>
</dbReference>
<dbReference type="Pfam" id="PF06574">
    <property type="entry name" value="FAD_syn"/>
    <property type="match status" value="1"/>
</dbReference>
<comment type="similarity">
    <text evidence="15">Belongs to the ribF family.</text>
</comment>
<comment type="function">
    <text evidence="1">Catalyzes the phosphorylation of riboflavin to FMN followed by the adenylation of FMN to FAD.</text>
</comment>
<dbReference type="NCBIfam" id="NF004159">
    <property type="entry name" value="PRK05627.1-2"/>
    <property type="match status" value="1"/>
</dbReference>
<dbReference type="Pfam" id="PF01687">
    <property type="entry name" value="Flavokinase"/>
    <property type="match status" value="1"/>
</dbReference>
<dbReference type="GO" id="GO:0005524">
    <property type="term" value="F:ATP binding"/>
    <property type="evidence" value="ECO:0007669"/>
    <property type="project" value="UniProtKB-UniRule"/>
</dbReference>
<comment type="catalytic activity">
    <reaction evidence="14 15">
        <text>FMN + ATP + H(+) = FAD + diphosphate</text>
        <dbReference type="Rhea" id="RHEA:17237"/>
        <dbReference type="ChEBI" id="CHEBI:15378"/>
        <dbReference type="ChEBI" id="CHEBI:30616"/>
        <dbReference type="ChEBI" id="CHEBI:33019"/>
        <dbReference type="ChEBI" id="CHEBI:57692"/>
        <dbReference type="ChEBI" id="CHEBI:58210"/>
        <dbReference type="EC" id="2.7.7.2"/>
    </reaction>
</comment>
<dbReference type="eggNOG" id="COG0196">
    <property type="taxonomic scope" value="Bacteria"/>
</dbReference>
<dbReference type="FunFam" id="3.40.50.620:FF:000021">
    <property type="entry name" value="Riboflavin biosynthesis protein"/>
    <property type="match status" value="1"/>
</dbReference>
<dbReference type="OrthoDB" id="9803667at2"/>
<sequence>MKLLRGLHRIPDFTNGCVATIGNFDGVHLGHQALLKTLKKQADSLKLPLIVLLFEPQPAEYFRPKDAPARLTNLREKLTVLKQCQVDYVICLKFNKALALMSAQAFAEHYFFSLLNCKHILIGEDFRFGQGRFGDIHLLQELAAKQGCSIHAFPDFSIDNYRVSSTKIRDALSQGELERSADLLGRTFSLCGRVTRGDGRGREWGIPTANLSMHRIMLPLKGVFCVKVRRASGELIDGVANLGSRPTVDGTKNILEIHLFDFDESLYGEMLQVFFLHKLRDEVKFSSVDALIAQIHDDVAAAKSEFRARRFILKNAVES</sequence>
<evidence type="ECO:0000256" key="13">
    <source>
        <dbReference type="ARBA" id="ARBA00047880"/>
    </source>
</evidence>
<dbReference type="InterPro" id="IPR023468">
    <property type="entry name" value="Riboflavin_kinase"/>
</dbReference>
<dbReference type="SUPFAM" id="SSF82114">
    <property type="entry name" value="Riboflavin kinase-like"/>
    <property type="match status" value="1"/>
</dbReference>
<dbReference type="InterPro" id="IPR002606">
    <property type="entry name" value="Riboflavin_kinase_bac"/>
</dbReference>
<evidence type="ECO:0000256" key="11">
    <source>
        <dbReference type="ARBA" id="ARBA00022840"/>
    </source>
</evidence>
<keyword evidence="4 15" id="KW-0285">Flavoprotein</keyword>
<dbReference type="PIRSF" id="PIRSF004491">
    <property type="entry name" value="FAD_Synth"/>
    <property type="match status" value="1"/>
</dbReference>
<dbReference type="NCBIfam" id="TIGR00083">
    <property type="entry name" value="ribF"/>
    <property type="match status" value="1"/>
</dbReference>
<feature type="domain" description="Riboflavin kinase" evidence="16">
    <location>
        <begin position="183"/>
        <end position="307"/>
    </location>
</feature>
<dbReference type="InterPro" id="IPR015865">
    <property type="entry name" value="Riboflavin_kinase_bac/euk"/>
</dbReference>
<evidence type="ECO:0000313" key="18">
    <source>
        <dbReference type="Proteomes" id="UP000044071"/>
    </source>
</evidence>
<dbReference type="NCBIfam" id="NF004162">
    <property type="entry name" value="PRK05627.1-5"/>
    <property type="match status" value="1"/>
</dbReference>
<evidence type="ECO:0000256" key="12">
    <source>
        <dbReference type="ARBA" id="ARBA00023268"/>
    </source>
</evidence>
<keyword evidence="5 15" id="KW-0288">FMN</keyword>
<dbReference type="STRING" id="1034943.BN59_02979"/>
<accession>A0A078L071</accession>
<dbReference type="InterPro" id="IPR014729">
    <property type="entry name" value="Rossmann-like_a/b/a_fold"/>
</dbReference>
<comment type="pathway">
    <text evidence="3 15">Cofactor biosynthesis; FMN biosynthesis; FMN from riboflavin (ATP route): step 1/1.</text>
</comment>
<dbReference type="GO" id="GO:0006747">
    <property type="term" value="P:FAD biosynthetic process"/>
    <property type="evidence" value="ECO:0007669"/>
    <property type="project" value="UniProtKB-UniRule"/>
</dbReference>
<keyword evidence="6 15" id="KW-0808">Transferase</keyword>
<keyword evidence="10 15" id="KW-0274">FAD</keyword>
<evidence type="ECO:0000259" key="16">
    <source>
        <dbReference type="SMART" id="SM00904"/>
    </source>
</evidence>
<evidence type="ECO:0000256" key="7">
    <source>
        <dbReference type="ARBA" id="ARBA00022695"/>
    </source>
</evidence>
<dbReference type="CDD" id="cd02064">
    <property type="entry name" value="FAD_synthetase_N"/>
    <property type="match status" value="1"/>
</dbReference>
<keyword evidence="11 15" id="KW-0067">ATP-binding</keyword>
<dbReference type="GO" id="GO:0003919">
    <property type="term" value="F:FMN adenylyltransferase activity"/>
    <property type="evidence" value="ECO:0007669"/>
    <property type="project" value="UniProtKB-UniRule"/>
</dbReference>
<dbReference type="AlphaFoldDB" id="A0A078L071"/>
<evidence type="ECO:0000256" key="9">
    <source>
        <dbReference type="ARBA" id="ARBA00022777"/>
    </source>
</evidence>
<evidence type="ECO:0000256" key="5">
    <source>
        <dbReference type="ARBA" id="ARBA00022643"/>
    </source>
</evidence>